<accession>A0A8J7J726</accession>
<dbReference type="Pfam" id="PF13624">
    <property type="entry name" value="SurA_N_3"/>
    <property type="match status" value="1"/>
</dbReference>
<evidence type="ECO:0000259" key="9">
    <source>
        <dbReference type="Pfam" id="PF13145"/>
    </source>
</evidence>
<evidence type="ECO:0000256" key="8">
    <source>
        <dbReference type="SAM" id="Phobius"/>
    </source>
</evidence>
<evidence type="ECO:0000256" key="3">
    <source>
        <dbReference type="ARBA" id="ARBA00022692"/>
    </source>
</evidence>
<keyword evidence="10" id="KW-0413">Isomerase</keyword>
<comment type="subcellular location">
    <subcellularLocation>
        <location evidence="1">Cell membrane</location>
        <topology evidence="1">Single-pass type II membrane protein</topology>
    </subcellularLocation>
</comment>
<comment type="caution">
    <text evidence="10">The sequence shown here is derived from an EMBL/GenBank/DDBJ whole genome shotgun (WGS) entry which is preliminary data.</text>
</comment>
<dbReference type="InterPro" id="IPR052029">
    <property type="entry name" value="PpiD_chaperone"/>
</dbReference>
<dbReference type="GO" id="GO:0003755">
    <property type="term" value="F:peptidyl-prolyl cis-trans isomerase activity"/>
    <property type="evidence" value="ECO:0007669"/>
    <property type="project" value="InterPro"/>
</dbReference>
<keyword evidence="3 8" id="KW-0812">Transmembrane</keyword>
<feature type="transmembrane region" description="Helical" evidence="8">
    <location>
        <begin position="12"/>
        <end position="29"/>
    </location>
</feature>
<organism evidence="10 11">
    <name type="scientific">Sedimentitalea arenosa</name>
    <dbReference type="NCBI Taxonomy" id="2798803"/>
    <lineage>
        <taxon>Bacteria</taxon>
        <taxon>Pseudomonadati</taxon>
        <taxon>Pseudomonadota</taxon>
        <taxon>Alphaproteobacteria</taxon>
        <taxon>Rhodobacterales</taxon>
        <taxon>Paracoccaceae</taxon>
        <taxon>Sedimentitalea</taxon>
    </lineage>
</organism>
<protein>
    <submittedName>
        <fullName evidence="10">Peptidyl-prolyl cis-trans isomerase</fullName>
    </submittedName>
</protein>
<evidence type="ECO:0000256" key="2">
    <source>
        <dbReference type="ARBA" id="ARBA00022475"/>
    </source>
</evidence>
<dbReference type="GO" id="GO:0005886">
    <property type="term" value="C:plasma membrane"/>
    <property type="evidence" value="ECO:0007669"/>
    <property type="project" value="UniProtKB-SubCell"/>
</dbReference>
<dbReference type="SUPFAM" id="SSF54534">
    <property type="entry name" value="FKBP-like"/>
    <property type="match status" value="1"/>
</dbReference>
<reference evidence="10" key="1">
    <citation type="submission" date="2020-12" db="EMBL/GenBank/DDBJ databases">
        <title>Sedimentitalea sp. nov., isolated from sand in Incheon.</title>
        <authorList>
            <person name="Kim W."/>
        </authorList>
    </citation>
    <scope>NUCLEOTIDE SEQUENCE</scope>
    <source>
        <strain evidence="10">CAU 1593</strain>
    </source>
</reference>
<keyword evidence="5 8" id="KW-0472">Membrane</keyword>
<dbReference type="RefSeq" id="WP_199023061.1">
    <property type="nucleotide sequence ID" value="NZ_JAELVR010000001.1"/>
</dbReference>
<evidence type="ECO:0000256" key="4">
    <source>
        <dbReference type="ARBA" id="ARBA00022989"/>
    </source>
</evidence>
<dbReference type="PANTHER" id="PTHR47529:SF1">
    <property type="entry name" value="PERIPLASMIC CHAPERONE PPID"/>
    <property type="match status" value="1"/>
</dbReference>
<dbReference type="AlphaFoldDB" id="A0A8J7J726"/>
<feature type="domain" description="PpiC" evidence="9">
    <location>
        <begin position="245"/>
        <end position="363"/>
    </location>
</feature>
<evidence type="ECO:0000256" key="6">
    <source>
        <dbReference type="ARBA" id="ARBA00023186"/>
    </source>
</evidence>
<dbReference type="Pfam" id="PF13145">
    <property type="entry name" value="Rotamase_2"/>
    <property type="match status" value="1"/>
</dbReference>
<dbReference type="InterPro" id="IPR027304">
    <property type="entry name" value="Trigger_fact/SurA_dom_sf"/>
</dbReference>
<keyword evidence="6" id="KW-0143">Chaperone</keyword>
<dbReference type="Gene3D" id="1.10.4030.10">
    <property type="entry name" value="Porin chaperone SurA, peptide-binding domain"/>
    <property type="match status" value="1"/>
</dbReference>
<dbReference type="Proteomes" id="UP000619079">
    <property type="component" value="Unassembled WGS sequence"/>
</dbReference>
<dbReference type="EMBL" id="JAELVR010000001">
    <property type="protein sequence ID" value="MBJ6370298.1"/>
    <property type="molecule type" value="Genomic_DNA"/>
</dbReference>
<comment type="similarity">
    <text evidence="7">Belongs to the PpiD chaperone family.</text>
</comment>
<proteinExistence type="inferred from homology"/>
<dbReference type="PANTHER" id="PTHR47529">
    <property type="entry name" value="PEPTIDYL-PROLYL CIS-TRANS ISOMERASE D"/>
    <property type="match status" value="1"/>
</dbReference>
<keyword evidence="2" id="KW-1003">Cell membrane</keyword>
<name>A0A8J7J726_9RHOB</name>
<evidence type="ECO:0000256" key="1">
    <source>
        <dbReference type="ARBA" id="ARBA00004401"/>
    </source>
</evidence>
<evidence type="ECO:0000256" key="5">
    <source>
        <dbReference type="ARBA" id="ARBA00023136"/>
    </source>
</evidence>
<sequence>MALGFKSLSKSFVWIILALLIVGLAGFGATNLSGTVRTVGHAGDEVITVDDYARELQREIRAIEAQTGQAMPMSQVQTLGLDQAVLSRLVAMASIDNEVAQMGISIGDENLQREILEIPAFRGLDGSFDRESYRFALSQAGLNETDFEVRLRAETARTLVQGAIYAGVRMPDVLADTLTDYIAARRSFTWASLTADALPEPVPAPTEEQLRAYYDANPDAFMLPETKRLTTVLLTPEMVLDQVEVEESALRDRYAERSAEFNLPERRLVERLVFNDLAAASSAKAQLDVGGTTFEALVDQRGLSLVDIDLGDVTRDDLRDAAEDVFAAEIGSVVGPLPSTLGPALFRVNGRLEARTTPFEEAVDDLRVELAADRARRLIETRAENLDDLLAGGATLEELAAETDMELGQIDWTADATDGIAAYEEVRAEAAALTTEDFPEIHFTEDGAIYALRLDETLPPRPEPFEQARDAVAEAWTTEQTEAALRAEAETIVAALAETGDFTETGLSFRVENGLTRTAFVDGTPPNFMAEVFEMEPGELRIVSGGGTVLIVQLNETLPPAETADLAAMKDSLGAQLDQSLSEALFQAFGRDARIRANPQVDQRAVNAVLTSFQ</sequence>
<evidence type="ECO:0000313" key="10">
    <source>
        <dbReference type="EMBL" id="MBJ6370298.1"/>
    </source>
</evidence>
<keyword evidence="4 8" id="KW-1133">Transmembrane helix</keyword>
<evidence type="ECO:0000313" key="11">
    <source>
        <dbReference type="Proteomes" id="UP000619079"/>
    </source>
</evidence>
<gene>
    <name evidence="10" type="ORF">JF290_02055</name>
</gene>
<dbReference type="SUPFAM" id="SSF109998">
    <property type="entry name" value="Triger factor/SurA peptide-binding domain-like"/>
    <property type="match status" value="1"/>
</dbReference>
<keyword evidence="11" id="KW-1185">Reference proteome</keyword>
<dbReference type="InterPro" id="IPR000297">
    <property type="entry name" value="PPIase_PpiC"/>
</dbReference>
<evidence type="ECO:0000256" key="7">
    <source>
        <dbReference type="ARBA" id="ARBA00038408"/>
    </source>
</evidence>